<organism evidence="3 4">
    <name type="scientific">Byssochlamys spectabilis</name>
    <name type="common">Paecilomyces variotii</name>
    <dbReference type="NCBI Taxonomy" id="264951"/>
    <lineage>
        <taxon>Eukaryota</taxon>
        <taxon>Fungi</taxon>
        <taxon>Dikarya</taxon>
        <taxon>Ascomycota</taxon>
        <taxon>Pezizomycotina</taxon>
        <taxon>Eurotiomycetes</taxon>
        <taxon>Eurotiomycetidae</taxon>
        <taxon>Eurotiales</taxon>
        <taxon>Thermoascaceae</taxon>
        <taxon>Paecilomyces</taxon>
    </lineage>
</organism>
<dbReference type="VEuPathDB" id="FungiDB:C8Q69DRAFT_500394"/>
<comment type="caution">
    <text evidence="3">The sequence shown here is derived from an EMBL/GenBank/DDBJ whole genome shotgun (WGS) entry which is preliminary data.</text>
</comment>
<feature type="chain" id="PRO_5019522332" evidence="2">
    <location>
        <begin position="19"/>
        <end position="613"/>
    </location>
</feature>
<keyword evidence="2" id="KW-0732">Signal</keyword>
<protein>
    <submittedName>
        <fullName evidence="3">ASST-domain-containing protein</fullName>
    </submittedName>
</protein>
<evidence type="ECO:0000256" key="2">
    <source>
        <dbReference type="SAM" id="SignalP"/>
    </source>
</evidence>
<dbReference type="Pfam" id="PF14269">
    <property type="entry name" value="Arylsulfotran_2"/>
    <property type="match status" value="1"/>
</dbReference>
<keyword evidence="1" id="KW-1133">Transmembrane helix</keyword>
<dbReference type="GeneID" id="39601618"/>
<feature type="signal peptide" evidence="2">
    <location>
        <begin position="1"/>
        <end position="18"/>
    </location>
</feature>
<dbReference type="InterPro" id="IPR053143">
    <property type="entry name" value="Arylsulfate_ST"/>
</dbReference>
<dbReference type="Proteomes" id="UP000283841">
    <property type="component" value="Unassembled WGS sequence"/>
</dbReference>
<dbReference type="PANTHER" id="PTHR35340">
    <property type="entry name" value="PQQ ENZYME REPEAT PROTEIN-RELATED"/>
    <property type="match status" value="1"/>
</dbReference>
<keyword evidence="4" id="KW-1185">Reference proteome</keyword>
<dbReference type="STRING" id="264951.A0A443HMT0"/>
<dbReference type="AlphaFoldDB" id="A0A443HMT0"/>
<dbReference type="InterPro" id="IPR011047">
    <property type="entry name" value="Quinoprotein_ADH-like_sf"/>
</dbReference>
<reference evidence="3 4" key="1">
    <citation type="journal article" date="2018" name="Front. Microbiol.">
        <title>Genomic and genetic insights into a cosmopolitan fungus, Paecilomyces variotii (Eurotiales).</title>
        <authorList>
            <person name="Urquhart A.S."/>
            <person name="Mondo S.J."/>
            <person name="Makela M.R."/>
            <person name="Hane J.K."/>
            <person name="Wiebenga A."/>
            <person name="He G."/>
            <person name="Mihaltcheva S."/>
            <person name="Pangilinan J."/>
            <person name="Lipzen A."/>
            <person name="Barry K."/>
            <person name="de Vries R.P."/>
            <person name="Grigoriev I.V."/>
            <person name="Idnurm A."/>
        </authorList>
    </citation>
    <scope>NUCLEOTIDE SEQUENCE [LARGE SCALE GENOMIC DNA]</scope>
    <source>
        <strain evidence="3 4">CBS 101075</strain>
    </source>
</reference>
<evidence type="ECO:0000256" key="1">
    <source>
        <dbReference type="SAM" id="Phobius"/>
    </source>
</evidence>
<sequence length="613" mass="68432">MISLWWIVPFLFSRNVAAQIADDDLLTFITRPEIRAPKFDITYHDRRLVTPGYWFVAPYTVLEMEPPTKKWMPCQVGPHIYDGDGNLVWSGSCLFENRNTFDFKAIDNIDNNTHVSFIVQQGYQQHGDKKGGAIVLDGRLEYEDVVPVTNDLGAFDIHEFNVLEGGKTALATAYRPEFLDYGELGRPDDHGWVHTGGFVELDVATGDVVYEWRSLGHIPLEESTFPSPEPPVMDPPGWDYIHVNSVDKNADGDYLLSCRFTDTIYLISGATGDIIWRLGGKWSNFELIDFRFYRQHHARFVEHNSTHTTISFLNNASDEQSQDDIRSSALIVQLDTVNMKATVVHRYGRPDGGLSRLRGNVQLLKSGNIFVGWSEQGYHSEFTPDGTCAMEARFTSDRYSTYRAYKYDFHGRPAEPPALKAFVYGAKDTDVSTVIYVSWNGATDVASWNFFAQADAASPRVLIGNVPYAGFETMFIADGYMNWISAEPLDADGNPMGMSDVHESSVPPDWAAAGYHADNRIPVPEDPMAVTSSEHEEEVEDKEEAQKAADKAYDFVGGIGGLLIFVLVACSAGGIVACFSCCLKRRTRRSYAQIPLEETVPTTPMAADTPAQH</sequence>
<evidence type="ECO:0000313" key="3">
    <source>
        <dbReference type="EMBL" id="RWQ93138.1"/>
    </source>
</evidence>
<keyword evidence="1" id="KW-0472">Membrane</keyword>
<keyword evidence="1" id="KW-0812">Transmembrane</keyword>
<dbReference type="RefSeq" id="XP_028482783.1">
    <property type="nucleotide sequence ID" value="XM_028632341.1"/>
</dbReference>
<dbReference type="PANTHER" id="PTHR35340:SF8">
    <property type="entry name" value="ASST-DOMAIN-CONTAINING PROTEIN"/>
    <property type="match status" value="1"/>
</dbReference>
<evidence type="ECO:0000313" key="4">
    <source>
        <dbReference type="Proteomes" id="UP000283841"/>
    </source>
</evidence>
<proteinExistence type="predicted"/>
<dbReference type="InterPro" id="IPR039535">
    <property type="entry name" value="ASST-like"/>
</dbReference>
<accession>A0A443HMT0</accession>
<gene>
    <name evidence="3" type="ORF">C8Q69DRAFT_500394</name>
</gene>
<dbReference type="SUPFAM" id="SSF50998">
    <property type="entry name" value="Quinoprotein alcohol dehydrogenase-like"/>
    <property type="match status" value="1"/>
</dbReference>
<feature type="transmembrane region" description="Helical" evidence="1">
    <location>
        <begin position="555"/>
        <end position="583"/>
    </location>
</feature>
<dbReference type="EMBL" id="RCNU01000010">
    <property type="protein sequence ID" value="RWQ93138.1"/>
    <property type="molecule type" value="Genomic_DNA"/>
</dbReference>
<name>A0A443HMT0_BYSSP</name>